<dbReference type="EMBL" id="KI677033">
    <property type="protein sequence ID" value="ETL24175.1"/>
    <property type="molecule type" value="Genomic_DNA"/>
</dbReference>
<organism evidence="2">
    <name type="scientific">Phytophthora nicotianae</name>
    <name type="common">Potato buckeye rot agent</name>
    <name type="synonym">Phytophthora parasitica</name>
    <dbReference type="NCBI Taxonomy" id="4792"/>
    <lineage>
        <taxon>Eukaryota</taxon>
        <taxon>Sar</taxon>
        <taxon>Stramenopiles</taxon>
        <taxon>Oomycota</taxon>
        <taxon>Peronosporomycetes</taxon>
        <taxon>Peronosporales</taxon>
        <taxon>Peronosporaceae</taxon>
        <taxon>Phytophthora</taxon>
    </lineage>
</organism>
<dbReference type="EMBL" id="KI689332">
    <property type="protein sequence ID" value="ETK73401.1"/>
    <property type="molecule type" value="Genomic_DNA"/>
</dbReference>
<evidence type="ECO:0000313" key="2">
    <source>
        <dbReference type="EMBL" id="ETL24175.1"/>
    </source>
</evidence>
<dbReference type="Proteomes" id="UP000053236">
    <property type="component" value="Unassembled WGS sequence"/>
</dbReference>
<sequence length="63" mass="6611">MTLKGTGDVIPLGVTRVEETYAATISSSVRLEPGRQALVRSRVRGAVKDKSVVLVEGAPGTDD</sequence>
<evidence type="ECO:0000313" key="1">
    <source>
        <dbReference type="EMBL" id="ETK73401.1"/>
    </source>
</evidence>
<reference evidence="1" key="1">
    <citation type="submission" date="2013-11" db="EMBL/GenBank/DDBJ databases">
        <title>The Genome Sequence of Phytophthora parasitica CJ02B3.</title>
        <authorList>
            <consortium name="The Broad Institute Genomics Platform"/>
            <person name="Russ C."/>
            <person name="Tyler B."/>
            <person name="Panabieres F."/>
            <person name="Shan W."/>
            <person name="Tripathy S."/>
            <person name="Grunwald N."/>
            <person name="Machado M."/>
            <person name="Johnson C.S."/>
            <person name="Arredondo F."/>
            <person name="Hong C."/>
            <person name="Coffey M."/>
            <person name="Young S.K."/>
            <person name="Zeng Q."/>
            <person name="Gargeya S."/>
            <person name="Fitzgerald M."/>
            <person name="Abouelleil A."/>
            <person name="Alvarado L."/>
            <person name="Chapman S.B."/>
            <person name="Gainer-Dewar J."/>
            <person name="Goldberg J."/>
            <person name="Griggs A."/>
            <person name="Gujja S."/>
            <person name="Hansen M."/>
            <person name="Howarth C."/>
            <person name="Imamovic A."/>
            <person name="Ireland A."/>
            <person name="Larimer J."/>
            <person name="McCowan C."/>
            <person name="Murphy C."/>
            <person name="Pearson M."/>
            <person name="Poon T.W."/>
            <person name="Priest M."/>
            <person name="Roberts A."/>
            <person name="Saif S."/>
            <person name="Shea T."/>
            <person name="Sykes S."/>
            <person name="Wortman J."/>
            <person name="Nusbaum C."/>
            <person name="Birren B."/>
        </authorList>
    </citation>
    <scope>NUCLEOTIDE SEQUENCE [LARGE SCALE GENOMIC DNA]</scope>
    <source>
        <strain evidence="1">CJ02B3</strain>
    </source>
</reference>
<proteinExistence type="predicted"/>
<reference evidence="2" key="2">
    <citation type="submission" date="2013-11" db="EMBL/GenBank/DDBJ databases">
        <title>The Genome Sequence of Phytophthora parasitica CJ05E6.</title>
        <authorList>
            <consortium name="The Broad Institute Genomics Platform"/>
            <person name="Russ C."/>
            <person name="Tyler B."/>
            <person name="Panabieres F."/>
            <person name="Shan W."/>
            <person name="Tripathy S."/>
            <person name="Grunwald N."/>
            <person name="Machado M."/>
            <person name="Johnson C.S."/>
            <person name="Arredondo F."/>
            <person name="Hong C."/>
            <person name="Coffey M."/>
            <person name="Young S.K."/>
            <person name="Zeng Q."/>
            <person name="Gargeya S."/>
            <person name="Fitzgerald M."/>
            <person name="Abouelleil A."/>
            <person name="Alvarado L."/>
            <person name="Chapman S.B."/>
            <person name="Gainer-Dewar J."/>
            <person name="Goldberg J."/>
            <person name="Griggs A."/>
            <person name="Gujja S."/>
            <person name="Hansen M."/>
            <person name="Howarth C."/>
            <person name="Imamovic A."/>
            <person name="Ireland A."/>
            <person name="Larimer J."/>
            <person name="McCowan C."/>
            <person name="Murphy C."/>
            <person name="Pearson M."/>
            <person name="Poon T.W."/>
            <person name="Priest M."/>
            <person name="Roberts A."/>
            <person name="Saif S."/>
            <person name="Shea T."/>
            <person name="Sykes S."/>
            <person name="Wortman J."/>
            <person name="Nusbaum C."/>
            <person name="Birren B."/>
        </authorList>
    </citation>
    <scope>NUCLEOTIDE SEQUENCE [LARGE SCALE GENOMIC DNA]</scope>
    <source>
        <strain evidence="2">CJ05E6</strain>
    </source>
</reference>
<gene>
    <name evidence="1" type="ORF">L915_19665</name>
    <name evidence="2" type="ORF">L916_21813</name>
</gene>
<dbReference type="AlphaFoldDB" id="W2HQI9"/>
<accession>W2HQI9</accession>
<name>W2HQI9_PHYNI</name>
<dbReference type="VEuPathDB" id="FungiDB:PPTG_24275"/>
<protein>
    <submittedName>
        <fullName evidence="2">Uncharacterized protein</fullName>
    </submittedName>
</protein>
<dbReference type="Proteomes" id="UP000053864">
    <property type="component" value="Unassembled WGS sequence"/>
</dbReference>